<dbReference type="Proteomes" id="UP000036700">
    <property type="component" value="Chromosome"/>
</dbReference>
<dbReference type="GO" id="GO:0009252">
    <property type="term" value="P:peptidoglycan biosynthetic process"/>
    <property type="evidence" value="ECO:0007669"/>
    <property type="project" value="UniProtKB-UniRule"/>
</dbReference>
<evidence type="ECO:0000256" key="1">
    <source>
        <dbReference type="ARBA" id="ARBA00004370"/>
    </source>
</evidence>
<dbReference type="Pfam" id="PF03717">
    <property type="entry name" value="PBP_dimer"/>
    <property type="match status" value="1"/>
</dbReference>
<comment type="function">
    <text evidence="16">Catalyzes cross-linking of the peptidoglycan cell wall at the division septum.</text>
</comment>
<dbReference type="Gene3D" id="1.10.150.770">
    <property type="match status" value="1"/>
</dbReference>
<dbReference type="Gene3D" id="3.30.450.330">
    <property type="match status" value="1"/>
</dbReference>
<comment type="similarity">
    <text evidence="16">Belongs to the transpeptidase family. FtsI subfamily.</text>
</comment>
<evidence type="ECO:0000256" key="8">
    <source>
        <dbReference type="ARBA" id="ARBA00022801"/>
    </source>
</evidence>
<comment type="catalytic activity">
    <reaction evidence="16">
        <text>Preferential cleavage: (Ac)2-L-Lys-D-Ala-|-D-Ala. Also transpeptidation of peptidyl-alanyl moieties that are N-acyl substituents of D-alanine.</text>
        <dbReference type="EC" id="3.4.16.4"/>
    </reaction>
</comment>
<evidence type="ECO:0000256" key="17">
    <source>
        <dbReference type="SAM" id="MobiDB-lite"/>
    </source>
</evidence>
<dbReference type="AlphaFoldDB" id="A0A0G3ENX4"/>
<dbReference type="GO" id="GO:0000917">
    <property type="term" value="P:division septum assembly"/>
    <property type="evidence" value="ECO:0007669"/>
    <property type="project" value="UniProtKB-KW"/>
</dbReference>
<evidence type="ECO:0000256" key="4">
    <source>
        <dbReference type="ARBA" id="ARBA00022618"/>
    </source>
</evidence>
<dbReference type="GO" id="GO:0005886">
    <property type="term" value="C:plasma membrane"/>
    <property type="evidence" value="ECO:0007669"/>
    <property type="project" value="UniProtKB-SubCell"/>
</dbReference>
<evidence type="ECO:0000256" key="9">
    <source>
        <dbReference type="ARBA" id="ARBA00022960"/>
    </source>
</evidence>
<keyword evidence="10 16" id="KW-0573">Peptidoglycan synthesis</keyword>
<dbReference type="PATRIC" id="fig|445709.3.peg.207"/>
<keyword evidence="12 16" id="KW-0472">Membrane</keyword>
<comment type="subcellular location">
    <subcellularLocation>
        <location evidence="16">Cell inner membrane</location>
        <topology evidence="16">Single-pass membrane protein</topology>
    </subcellularLocation>
    <subcellularLocation>
        <location evidence="1">Membrane</location>
    </subcellularLocation>
</comment>
<keyword evidence="2 16" id="KW-1003">Cell membrane</keyword>
<dbReference type="GO" id="GO:0009002">
    <property type="term" value="F:serine-type D-Ala-D-Ala carboxypeptidase activity"/>
    <property type="evidence" value="ECO:0007669"/>
    <property type="project" value="UniProtKB-UniRule"/>
</dbReference>
<protein>
    <recommendedName>
        <fullName evidence="16">Peptidoglycan D,D-transpeptidase FtsI</fullName>
        <ecNumber evidence="16">3.4.16.4</ecNumber>
    </recommendedName>
    <alternativeName>
        <fullName evidence="16">Penicillin-binding protein 3</fullName>
        <shortName evidence="16">PBP-3</shortName>
    </alternativeName>
</protein>
<dbReference type="InterPro" id="IPR037532">
    <property type="entry name" value="FtsI_transpept"/>
</dbReference>
<dbReference type="GO" id="GO:0008658">
    <property type="term" value="F:penicillin binding"/>
    <property type="evidence" value="ECO:0007669"/>
    <property type="project" value="InterPro"/>
</dbReference>
<evidence type="ECO:0000259" key="19">
    <source>
        <dbReference type="Pfam" id="PF03717"/>
    </source>
</evidence>
<keyword evidence="7 16" id="KW-0812">Transmembrane</keyword>
<keyword evidence="15 16" id="KW-0961">Cell wall biogenesis/degradation</keyword>
<evidence type="ECO:0000256" key="15">
    <source>
        <dbReference type="ARBA" id="ARBA00023316"/>
    </source>
</evidence>
<evidence type="ECO:0000313" key="20">
    <source>
        <dbReference type="EMBL" id="AKJ67007.1"/>
    </source>
</evidence>
<keyword evidence="11 16" id="KW-1133">Transmembrane helix</keyword>
<dbReference type="GO" id="GO:0071555">
    <property type="term" value="P:cell wall organization"/>
    <property type="evidence" value="ECO:0007669"/>
    <property type="project" value="UniProtKB-KW"/>
</dbReference>
<dbReference type="RefSeq" id="WP_047212526.1">
    <property type="nucleotide sequence ID" value="NZ_CP011568.3"/>
</dbReference>
<evidence type="ECO:0000256" key="16">
    <source>
        <dbReference type="HAMAP-Rule" id="MF_02080"/>
    </source>
</evidence>
<evidence type="ECO:0000256" key="2">
    <source>
        <dbReference type="ARBA" id="ARBA00022475"/>
    </source>
</evidence>
<dbReference type="InterPro" id="IPR050515">
    <property type="entry name" value="Beta-lactam/transpept"/>
</dbReference>
<dbReference type="InterPro" id="IPR012338">
    <property type="entry name" value="Beta-lactam/transpept-like"/>
</dbReference>
<keyword evidence="6 16" id="KW-0645">Protease</keyword>
<keyword evidence="3 16" id="KW-0997">Cell inner membrane</keyword>
<gene>
    <name evidence="16" type="primary">ftsI</name>
    <name evidence="20" type="ORF">ABW99_00930</name>
</gene>
<dbReference type="EMBL" id="CP011568">
    <property type="protein sequence ID" value="AKJ67007.1"/>
    <property type="molecule type" value="Genomic_DNA"/>
</dbReference>
<evidence type="ECO:0000256" key="11">
    <source>
        <dbReference type="ARBA" id="ARBA00022989"/>
    </source>
</evidence>
<evidence type="ECO:0000256" key="6">
    <source>
        <dbReference type="ARBA" id="ARBA00022670"/>
    </source>
</evidence>
<proteinExistence type="inferred from homology"/>
<evidence type="ECO:0000256" key="10">
    <source>
        <dbReference type="ARBA" id="ARBA00022984"/>
    </source>
</evidence>
<dbReference type="GO" id="GO:0008955">
    <property type="term" value="F:peptidoglycan glycosyltransferase activity"/>
    <property type="evidence" value="ECO:0007669"/>
    <property type="project" value="InterPro"/>
</dbReference>
<dbReference type="STRING" id="445709.ABW99_00930"/>
<dbReference type="PANTHER" id="PTHR30627">
    <property type="entry name" value="PEPTIDOGLYCAN D,D-TRANSPEPTIDASE"/>
    <property type="match status" value="1"/>
</dbReference>
<feature type="transmembrane region" description="Helical" evidence="16">
    <location>
        <begin position="28"/>
        <end position="46"/>
    </location>
</feature>
<feature type="active site" description="Acyl-ester intermediate" evidence="16">
    <location>
        <position position="305"/>
    </location>
</feature>
<dbReference type="PANTHER" id="PTHR30627:SF1">
    <property type="entry name" value="PEPTIDOGLYCAN D,D-TRANSPEPTIDASE FTSI"/>
    <property type="match status" value="1"/>
</dbReference>
<dbReference type="Pfam" id="PF00905">
    <property type="entry name" value="Transpeptidase"/>
    <property type="match status" value="1"/>
</dbReference>
<dbReference type="InterPro" id="IPR001460">
    <property type="entry name" value="PCN-bd_Tpept"/>
</dbReference>
<evidence type="ECO:0000256" key="14">
    <source>
        <dbReference type="ARBA" id="ARBA00023306"/>
    </source>
</evidence>
<dbReference type="GO" id="GO:0043093">
    <property type="term" value="P:FtsZ-dependent cytokinesis"/>
    <property type="evidence" value="ECO:0007669"/>
    <property type="project" value="UniProtKB-UniRule"/>
</dbReference>
<dbReference type="Gene3D" id="3.90.1310.10">
    <property type="entry name" value="Penicillin-binding protein 2a (Domain 2)"/>
    <property type="match status" value="1"/>
</dbReference>
<dbReference type="EC" id="3.4.16.4" evidence="16"/>
<feature type="domain" description="Penicillin-binding protein dimerisation" evidence="19">
    <location>
        <begin position="69"/>
        <end position="216"/>
    </location>
</feature>
<keyword evidence="4 16" id="KW-0132">Cell division</keyword>
<keyword evidence="14 16" id="KW-0131">Cell cycle</keyword>
<dbReference type="GO" id="GO:0006508">
    <property type="term" value="P:proteolysis"/>
    <property type="evidence" value="ECO:0007669"/>
    <property type="project" value="UniProtKB-KW"/>
</dbReference>
<dbReference type="SUPFAM" id="SSF56519">
    <property type="entry name" value="Penicillin binding protein dimerisation domain"/>
    <property type="match status" value="1"/>
</dbReference>
<evidence type="ECO:0000256" key="3">
    <source>
        <dbReference type="ARBA" id="ARBA00022519"/>
    </source>
</evidence>
<dbReference type="SUPFAM" id="SSF56601">
    <property type="entry name" value="beta-lactamase/transpeptidase-like"/>
    <property type="match status" value="1"/>
</dbReference>
<name>A0A0G3ENX4_9BURK</name>
<evidence type="ECO:0000256" key="13">
    <source>
        <dbReference type="ARBA" id="ARBA00023210"/>
    </source>
</evidence>
<dbReference type="HAMAP" id="MF_02080">
    <property type="entry name" value="FtsI_transpept"/>
    <property type="match status" value="1"/>
</dbReference>
<comment type="pathway">
    <text evidence="16">Cell wall biogenesis; peptidoglycan biosynthesis.</text>
</comment>
<keyword evidence="13 16" id="KW-0717">Septation</keyword>
<keyword evidence="8 16" id="KW-0378">Hydrolase</keyword>
<reference evidence="21" key="1">
    <citation type="submission" date="2015-06" db="EMBL/GenBank/DDBJ databases">
        <authorList>
            <person name="Lim Y.L."/>
            <person name="Ee R."/>
            <person name="Yong D."/>
            <person name="How K.Y."/>
            <person name="Yin W.F."/>
            <person name="Chan K.G."/>
        </authorList>
    </citation>
    <scope>NUCLEOTIDE SEQUENCE [LARGE SCALE GENOMIC DNA]</scope>
    <source>
        <strain evidence="21">DSM 25325</strain>
    </source>
</reference>
<feature type="region of interest" description="Disordered" evidence="17">
    <location>
        <begin position="581"/>
        <end position="601"/>
    </location>
</feature>
<sequence length="601" mass="65036">MKSAPQRNIPLNSTPILNRGTFAWRSRLVVAFITLAFIALAVRAFWIQGPGNAFYIKQGEMRYEHQIPLPAVRGRILDRDGRILAVSLPADDVWANPVEVPKDKPLTELPELAKLLGENPATLRTKLTDGRKFIYLKRLVTPTVGKEVLALKMPGVHETRAYKRFYPEGEIAAHVVGFTNVEDQGQEGVELGEQSLLKGTGGSHLVIEDRLGRIIQDLGDDVEPRDGKNVELSLDTRIQLATYLAVKDAVKRTGAKAGAAVVLDAKYGQVLALANYPSYNPNNREDLTGDQLRNRVLTDSFEPGSILKPVTMALALQLHRVTPTTTFDTGNGRLEFHGAVISDDSANHVITTTQIITKSSNIGMTKISTLLKPEEMWDMFTDMGLGQAPKLGFPGASAGRVRPYRSWRPIEQATMAYGYGISTSLFQLARAYSVFANHGVMVPFSIFKNTEPTPPAGVRIISAHTAQEILDMLETVVQPGGTAPTAQVPGYRVGGKTGTAYKLRGHTYDHSLYRASFVGIAPLSNPRLVIAVSIDQPRAAEHFGGQAAAPAFVQIASQALPMLNIRPDNAVKPTVMPGGASAVQAAAPSKAPPQSAPGRHG</sequence>
<dbReference type="GO" id="GO:0008360">
    <property type="term" value="P:regulation of cell shape"/>
    <property type="evidence" value="ECO:0007669"/>
    <property type="project" value="UniProtKB-KW"/>
</dbReference>
<keyword evidence="21" id="KW-1185">Reference proteome</keyword>
<dbReference type="InterPro" id="IPR005311">
    <property type="entry name" value="PBP_dimer"/>
</dbReference>
<dbReference type="UniPathway" id="UPA00219"/>
<dbReference type="InterPro" id="IPR036138">
    <property type="entry name" value="PBP_dimer_sf"/>
</dbReference>
<keyword evidence="5 16" id="KW-0121">Carboxypeptidase</keyword>
<accession>A0A0G3ENX4</accession>
<dbReference type="Gene3D" id="3.40.710.10">
    <property type="entry name" value="DD-peptidase/beta-lactamase superfamily"/>
    <property type="match status" value="1"/>
</dbReference>
<evidence type="ECO:0000259" key="18">
    <source>
        <dbReference type="Pfam" id="PF00905"/>
    </source>
</evidence>
<keyword evidence="9 16" id="KW-0133">Cell shape</keyword>
<evidence type="ECO:0000313" key="21">
    <source>
        <dbReference type="Proteomes" id="UP000036700"/>
    </source>
</evidence>
<organism evidence="20 21">
    <name type="scientific">Pandoraea thiooxydans</name>
    <dbReference type="NCBI Taxonomy" id="445709"/>
    <lineage>
        <taxon>Bacteria</taxon>
        <taxon>Pseudomonadati</taxon>
        <taxon>Pseudomonadota</taxon>
        <taxon>Betaproteobacteria</taxon>
        <taxon>Burkholderiales</taxon>
        <taxon>Burkholderiaceae</taxon>
        <taxon>Pandoraea</taxon>
    </lineage>
</organism>
<feature type="domain" description="Penicillin-binding protein transpeptidase" evidence="18">
    <location>
        <begin position="258"/>
        <end position="555"/>
    </location>
</feature>
<dbReference type="OrthoDB" id="9789078at2"/>
<evidence type="ECO:0000256" key="7">
    <source>
        <dbReference type="ARBA" id="ARBA00022692"/>
    </source>
</evidence>
<evidence type="ECO:0000256" key="12">
    <source>
        <dbReference type="ARBA" id="ARBA00023136"/>
    </source>
</evidence>
<evidence type="ECO:0000256" key="5">
    <source>
        <dbReference type="ARBA" id="ARBA00022645"/>
    </source>
</evidence>
<dbReference type="KEGG" id="ptx:ABW99_00930"/>